<dbReference type="Proteomes" id="UP000199169">
    <property type="component" value="Unassembled WGS sequence"/>
</dbReference>
<keyword evidence="2 8" id="KW-0645">Protease</keyword>
<dbReference type="PANTHER" id="PTHR43579:SF1">
    <property type="entry name" value="NEUTRAL METALLOPROTEINASE"/>
    <property type="match status" value="1"/>
</dbReference>
<dbReference type="GO" id="GO:0004222">
    <property type="term" value="F:metalloendopeptidase activity"/>
    <property type="evidence" value="ECO:0007669"/>
    <property type="project" value="UniProtKB-UniRule"/>
</dbReference>
<comment type="cofactor">
    <cofactor evidence="8">
        <name>Zn(2+)</name>
        <dbReference type="ChEBI" id="CHEBI:29105"/>
    </cofactor>
</comment>
<dbReference type="EC" id="3.4.24.-" evidence="8"/>
<keyword evidence="6 8" id="KW-0482">Metalloprotease</keyword>
<dbReference type="AlphaFoldDB" id="A0A1A8XN12"/>
<evidence type="ECO:0000313" key="11">
    <source>
        <dbReference type="EMBL" id="SBT05338.1"/>
    </source>
</evidence>
<proteinExistence type="inferred from homology"/>
<dbReference type="Gene3D" id="1.10.390.10">
    <property type="entry name" value="Neutral Protease Domain 2"/>
    <property type="match status" value="1"/>
</dbReference>
<name>A0A1A8XN12_9PROT</name>
<feature type="domain" description="Peptidase M4 C-terminal" evidence="10">
    <location>
        <begin position="181"/>
        <end position="342"/>
    </location>
</feature>
<dbReference type="Pfam" id="PF01447">
    <property type="entry name" value="Peptidase_M4"/>
    <property type="match status" value="1"/>
</dbReference>
<evidence type="ECO:0000259" key="10">
    <source>
        <dbReference type="Pfam" id="PF02868"/>
    </source>
</evidence>
<keyword evidence="5 8" id="KW-0862">Zinc</keyword>
<protein>
    <recommendedName>
        <fullName evidence="8">Neutral metalloproteinase</fullName>
        <ecNumber evidence="8">3.4.24.-</ecNumber>
    </recommendedName>
</protein>
<dbReference type="Pfam" id="PF02868">
    <property type="entry name" value="Peptidase_M4_C"/>
    <property type="match status" value="1"/>
</dbReference>
<keyword evidence="8" id="KW-0964">Secreted</keyword>
<feature type="active site" description="Proton donor" evidence="7">
    <location>
        <position position="265"/>
    </location>
</feature>
<dbReference type="InterPro" id="IPR001570">
    <property type="entry name" value="Peptidase_M4_C_domain"/>
</dbReference>
<evidence type="ECO:0000256" key="5">
    <source>
        <dbReference type="ARBA" id="ARBA00022833"/>
    </source>
</evidence>
<dbReference type="InterPro" id="IPR052759">
    <property type="entry name" value="Metalloprotease_M4"/>
</dbReference>
<evidence type="ECO:0000256" key="1">
    <source>
        <dbReference type="ARBA" id="ARBA00009388"/>
    </source>
</evidence>
<evidence type="ECO:0000256" key="7">
    <source>
        <dbReference type="PIRSR" id="PIRSR623612-1"/>
    </source>
</evidence>
<accession>A0A1A8XN12</accession>
<comment type="function">
    <text evidence="8">Extracellular zinc metalloprotease.</text>
</comment>
<dbReference type="STRING" id="1860102.ACCAA_200093"/>
<dbReference type="GO" id="GO:0005576">
    <property type="term" value="C:extracellular region"/>
    <property type="evidence" value="ECO:0007669"/>
    <property type="project" value="UniProtKB-SubCell"/>
</dbReference>
<feature type="active site" evidence="7">
    <location>
        <position position="170"/>
    </location>
</feature>
<feature type="domain" description="Peptidase M4" evidence="9">
    <location>
        <begin position="101"/>
        <end position="177"/>
    </location>
</feature>
<dbReference type="InterPro" id="IPR013856">
    <property type="entry name" value="Peptidase_M4_domain"/>
</dbReference>
<dbReference type="SUPFAM" id="SSF55486">
    <property type="entry name" value="Metalloproteases ('zincins'), catalytic domain"/>
    <property type="match status" value="1"/>
</dbReference>
<dbReference type="GO" id="GO:0046872">
    <property type="term" value="F:metal ion binding"/>
    <property type="evidence" value="ECO:0007669"/>
    <property type="project" value="UniProtKB-UniRule"/>
</dbReference>
<dbReference type="InterPro" id="IPR027268">
    <property type="entry name" value="Peptidase_M4/M1_CTD_sf"/>
</dbReference>
<evidence type="ECO:0000259" key="9">
    <source>
        <dbReference type="Pfam" id="PF01447"/>
    </source>
</evidence>
<evidence type="ECO:0000313" key="12">
    <source>
        <dbReference type="Proteomes" id="UP000199169"/>
    </source>
</evidence>
<evidence type="ECO:0000256" key="4">
    <source>
        <dbReference type="ARBA" id="ARBA00022801"/>
    </source>
</evidence>
<dbReference type="PANTHER" id="PTHR43579">
    <property type="match status" value="1"/>
</dbReference>
<dbReference type="EMBL" id="FLQX01000095">
    <property type="protein sequence ID" value="SBT05338.1"/>
    <property type="molecule type" value="Genomic_DNA"/>
</dbReference>
<comment type="subcellular location">
    <subcellularLocation>
        <location evidence="8">Secreted</location>
    </subcellularLocation>
</comment>
<dbReference type="GO" id="GO:0006508">
    <property type="term" value="P:proteolysis"/>
    <property type="evidence" value="ECO:0007669"/>
    <property type="project" value="UniProtKB-KW"/>
</dbReference>
<organism evidence="11 12">
    <name type="scientific">Candidatus Accumulibacter aalborgensis</name>
    <dbReference type="NCBI Taxonomy" id="1860102"/>
    <lineage>
        <taxon>Bacteria</taxon>
        <taxon>Pseudomonadati</taxon>
        <taxon>Pseudomonadota</taxon>
        <taxon>Betaproteobacteria</taxon>
        <taxon>Candidatus Accumulibacter</taxon>
    </lineage>
</organism>
<dbReference type="PRINTS" id="PR00730">
    <property type="entry name" value="THERMOLYSIN"/>
</dbReference>
<gene>
    <name evidence="11" type="primary">prt</name>
    <name evidence="11" type="ORF">ACCAA_200093</name>
</gene>
<keyword evidence="12" id="KW-1185">Reference proteome</keyword>
<dbReference type="CDD" id="cd09597">
    <property type="entry name" value="M4_TLP"/>
    <property type="match status" value="1"/>
</dbReference>
<keyword evidence="4 8" id="KW-0378">Hydrolase</keyword>
<evidence type="ECO:0000256" key="2">
    <source>
        <dbReference type="ARBA" id="ARBA00022670"/>
    </source>
</evidence>
<dbReference type="InterPro" id="IPR023612">
    <property type="entry name" value="Peptidase_M4"/>
</dbReference>
<sequence length="343" mass="37384">MRCHCSIIPNDVLKRFAEDEKLSAPERKNFADTALVDTEMRKLRLQAGKLTNVTAALSRAPVATVATPAITVADCNHSQTLPGAPVANPGSSADLTIKRAYDETKAVAEFYKTVFGRNSIDNAGMTLGSSVHYGVNYNNAFWNGMRMTYGDGDANIFIDFTKSNDVIGHELTHGVTQHTLQLAYSNQAGGLNESISDVFGTMFRQWRAGQTVNQADWLIGSEIMGPGAIARHFTCLRDMASPGAAHCLAPQPFHFSNYHAGMDPHYSSGIANFAFYKIAMAVGGQSWEKVGQIWYKAMTGFKPSVNMRMKTFADRTRKLAVSMYPGNVALQRAVNAGWIAVGL</sequence>
<evidence type="ECO:0000256" key="3">
    <source>
        <dbReference type="ARBA" id="ARBA00022723"/>
    </source>
</evidence>
<dbReference type="RefSeq" id="WP_186406493.1">
    <property type="nucleotide sequence ID" value="NZ_FLQX01000095.1"/>
</dbReference>
<dbReference type="Gene3D" id="3.10.170.10">
    <property type="match status" value="1"/>
</dbReference>
<evidence type="ECO:0000256" key="8">
    <source>
        <dbReference type="RuleBase" id="RU366073"/>
    </source>
</evidence>
<keyword evidence="3" id="KW-0479">Metal-binding</keyword>
<evidence type="ECO:0000256" key="6">
    <source>
        <dbReference type="ARBA" id="ARBA00023049"/>
    </source>
</evidence>
<reference evidence="11 12" key="1">
    <citation type="submission" date="2016-06" db="EMBL/GenBank/DDBJ databases">
        <authorList>
            <person name="Kjaerup R.B."/>
            <person name="Dalgaard T.S."/>
            <person name="Juul-Madsen H.R."/>
        </authorList>
    </citation>
    <scope>NUCLEOTIDE SEQUENCE [LARGE SCALE GENOMIC DNA]</scope>
    <source>
        <strain evidence="11">3</strain>
    </source>
</reference>
<comment type="similarity">
    <text evidence="1 8">Belongs to the peptidase M4 family.</text>
</comment>